<dbReference type="InterPro" id="IPR017900">
    <property type="entry name" value="4Fe4S_Fe_S_CS"/>
</dbReference>
<evidence type="ECO:0000256" key="4">
    <source>
        <dbReference type="ARBA" id="ARBA00022982"/>
    </source>
</evidence>
<keyword evidence="7" id="KW-1133">Transmembrane helix</keyword>
<evidence type="ECO:0000256" key="7">
    <source>
        <dbReference type="SAM" id="Phobius"/>
    </source>
</evidence>
<dbReference type="EMBL" id="FOHU01000005">
    <property type="protein sequence ID" value="SET19179.1"/>
    <property type="molecule type" value="Genomic_DNA"/>
</dbReference>
<keyword evidence="1" id="KW-0813">Transport</keyword>
<sequence length="253" mass="28439">MKKYMKTNRAYTPIRKYGWIFTVLVALGGLWVPKLGLAVVLIMAGLTATAFFSGRYWCGNFCPHGSLFDVIMLPISQNRKIPKFLKSKAMISLFFVFFMFNFMRRIIAVIPSWGSYDFLDQLGMVFSTTYLMVMIVGGLLAITVNPRTWCQFCPMGTLQKLSYKLGTLIGATKNREKKVTISDQSKCVSCGKCEKVCPLQLAPYLDFSGENQFNNVDCIKCGVCTQNCPINLLSLATEEEALTLKEKSKVRGE</sequence>
<dbReference type="AlphaFoldDB" id="A0A1I0CJM7"/>
<keyword evidence="7" id="KW-0472">Membrane</keyword>
<feature type="transmembrane region" description="Helical" evidence="7">
    <location>
        <begin position="16"/>
        <end position="32"/>
    </location>
</feature>
<feature type="domain" description="4Fe-4S ferredoxin-type" evidence="8">
    <location>
        <begin position="177"/>
        <end position="207"/>
    </location>
</feature>
<keyword evidence="2" id="KW-0004">4Fe-4S</keyword>
<keyword evidence="10" id="KW-1185">Reference proteome</keyword>
<dbReference type="GO" id="GO:0051539">
    <property type="term" value="F:4 iron, 4 sulfur cluster binding"/>
    <property type="evidence" value="ECO:0007669"/>
    <property type="project" value="UniProtKB-KW"/>
</dbReference>
<name>A0A1I0CJM7_9FIRM</name>
<dbReference type="Gene3D" id="3.30.70.20">
    <property type="match status" value="1"/>
</dbReference>
<proteinExistence type="predicted"/>
<feature type="transmembrane region" description="Helical" evidence="7">
    <location>
        <begin position="122"/>
        <end position="142"/>
    </location>
</feature>
<evidence type="ECO:0000313" key="10">
    <source>
        <dbReference type="Proteomes" id="UP000199568"/>
    </source>
</evidence>
<keyword evidence="4" id="KW-0249">Electron transport</keyword>
<dbReference type="Pfam" id="PF13237">
    <property type="entry name" value="Fer4_10"/>
    <property type="match status" value="1"/>
</dbReference>
<dbReference type="STRING" id="426128.SAMN05660297_01674"/>
<dbReference type="PROSITE" id="PS51379">
    <property type="entry name" value="4FE4S_FER_2"/>
    <property type="match status" value="2"/>
</dbReference>
<reference evidence="9 10" key="1">
    <citation type="submission" date="2016-10" db="EMBL/GenBank/DDBJ databases">
        <authorList>
            <person name="de Groot N.N."/>
        </authorList>
    </citation>
    <scope>NUCLEOTIDE SEQUENCE [LARGE SCALE GENOMIC DNA]</scope>
    <source>
        <strain evidence="9 10">DSM 18979</strain>
    </source>
</reference>
<keyword evidence="6" id="KW-0411">Iron-sulfur</keyword>
<accession>A0A1I0CJM7</accession>
<evidence type="ECO:0000256" key="2">
    <source>
        <dbReference type="ARBA" id="ARBA00022485"/>
    </source>
</evidence>
<organism evidence="9 10">
    <name type="scientific">Natronincola peptidivorans</name>
    <dbReference type="NCBI Taxonomy" id="426128"/>
    <lineage>
        <taxon>Bacteria</taxon>
        <taxon>Bacillati</taxon>
        <taxon>Bacillota</taxon>
        <taxon>Clostridia</taxon>
        <taxon>Peptostreptococcales</taxon>
        <taxon>Natronincolaceae</taxon>
        <taxon>Natronincola</taxon>
    </lineage>
</organism>
<evidence type="ECO:0000256" key="6">
    <source>
        <dbReference type="ARBA" id="ARBA00023014"/>
    </source>
</evidence>
<dbReference type="SUPFAM" id="SSF54862">
    <property type="entry name" value="4Fe-4S ferredoxins"/>
    <property type="match status" value="1"/>
</dbReference>
<dbReference type="GO" id="GO:0046872">
    <property type="term" value="F:metal ion binding"/>
    <property type="evidence" value="ECO:0007669"/>
    <property type="project" value="UniProtKB-KW"/>
</dbReference>
<dbReference type="OrthoDB" id="9786132at2"/>
<dbReference type="InterPro" id="IPR051684">
    <property type="entry name" value="Electron_Trans/Redox"/>
</dbReference>
<keyword evidence="3" id="KW-0479">Metal-binding</keyword>
<protein>
    <submittedName>
        <fullName evidence="9">4Fe-4S binding domain-containing protein</fullName>
    </submittedName>
</protein>
<feature type="transmembrane region" description="Helical" evidence="7">
    <location>
        <begin position="38"/>
        <end position="58"/>
    </location>
</feature>
<evidence type="ECO:0000256" key="3">
    <source>
        <dbReference type="ARBA" id="ARBA00022723"/>
    </source>
</evidence>
<dbReference type="RefSeq" id="WP_090442145.1">
    <property type="nucleotide sequence ID" value="NZ_FOHU01000005.1"/>
</dbReference>
<evidence type="ECO:0000256" key="1">
    <source>
        <dbReference type="ARBA" id="ARBA00022448"/>
    </source>
</evidence>
<gene>
    <name evidence="9" type="ORF">SAMN05660297_01674</name>
</gene>
<dbReference type="InterPro" id="IPR017896">
    <property type="entry name" value="4Fe4S_Fe-S-bd"/>
</dbReference>
<dbReference type="Proteomes" id="UP000199568">
    <property type="component" value="Unassembled WGS sequence"/>
</dbReference>
<feature type="transmembrane region" description="Helical" evidence="7">
    <location>
        <begin position="89"/>
        <end position="110"/>
    </location>
</feature>
<evidence type="ECO:0000256" key="5">
    <source>
        <dbReference type="ARBA" id="ARBA00023004"/>
    </source>
</evidence>
<keyword evidence="5" id="KW-0408">Iron</keyword>
<feature type="domain" description="4Fe-4S ferredoxin-type" evidence="8">
    <location>
        <begin position="209"/>
        <end position="238"/>
    </location>
</feature>
<evidence type="ECO:0000259" key="8">
    <source>
        <dbReference type="PROSITE" id="PS51379"/>
    </source>
</evidence>
<evidence type="ECO:0000313" key="9">
    <source>
        <dbReference type="EMBL" id="SET19179.1"/>
    </source>
</evidence>
<dbReference type="PANTHER" id="PTHR30176">
    <property type="entry name" value="FERREDOXIN-TYPE PROTEIN NAPH"/>
    <property type="match status" value="1"/>
</dbReference>
<keyword evidence="7" id="KW-0812">Transmembrane</keyword>
<dbReference type="GO" id="GO:0005886">
    <property type="term" value="C:plasma membrane"/>
    <property type="evidence" value="ECO:0007669"/>
    <property type="project" value="TreeGrafter"/>
</dbReference>
<dbReference type="Pfam" id="PF12801">
    <property type="entry name" value="Fer4_5"/>
    <property type="match status" value="2"/>
</dbReference>
<dbReference type="PROSITE" id="PS00198">
    <property type="entry name" value="4FE4S_FER_1"/>
    <property type="match status" value="2"/>
</dbReference>
<dbReference type="PANTHER" id="PTHR30176:SF3">
    <property type="entry name" value="FERREDOXIN-TYPE PROTEIN NAPH"/>
    <property type="match status" value="1"/>
</dbReference>